<dbReference type="Gene3D" id="1.10.630.10">
    <property type="entry name" value="Cytochrome P450"/>
    <property type="match status" value="1"/>
</dbReference>
<evidence type="ECO:0000256" key="5">
    <source>
        <dbReference type="ARBA" id="ARBA00022723"/>
    </source>
</evidence>
<keyword evidence="8 10" id="KW-0503">Monooxygenase</keyword>
<dbReference type="InterPro" id="IPR001128">
    <property type="entry name" value="Cyt_P450"/>
</dbReference>
<name>A0A9P5Y093_9AGAR</name>
<dbReference type="GO" id="GO:0020037">
    <property type="term" value="F:heme binding"/>
    <property type="evidence" value="ECO:0007669"/>
    <property type="project" value="InterPro"/>
</dbReference>
<keyword evidence="5 9" id="KW-0479">Metal-binding</keyword>
<dbReference type="GO" id="GO:0016705">
    <property type="term" value="F:oxidoreductase activity, acting on paired donors, with incorporation or reduction of molecular oxygen"/>
    <property type="evidence" value="ECO:0007669"/>
    <property type="project" value="InterPro"/>
</dbReference>
<dbReference type="AlphaFoldDB" id="A0A9P5Y093"/>
<dbReference type="PRINTS" id="PR00463">
    <property type="entry name" value="EP450I"/>
</dbReference>
<evidence type="ECO:0000256" key="1">
    <source>
        <dbReference type="ARBA" id="ARBA00001971"/>
    </source>
</evidence>
<evidence type="ECO:0000256" key="11">
    <source>
        <dbReference type="SAM" id="SignalP"/>
    </source>
</evidence>
<keyword evidence="13" id="KW-1185">Reference proteome</keyword>
<comment type="similarity">
    <text evidence="3 10">Belongs to the cytochrome P450 family.</text>
</comment>
<evidence type="ECO:0000256" key="9">
    <source>
        <dbReference type="PIRSR" id="PIRSR602401-1"/>
    </source>
</evidence>
<protein>
    <submittedName>
        <fullName evidence="12">Cytochrome P450</fullName>
    </submittedName>
</protein>
<dbReference type="CDD" id="cd11065">
    <property type="entry name" value="CYP64-like"/>
    <property type="match status" value="1"/>
</dbReference>
<keyword evidence="4 9" id="KW-0349">Heme</keyword>
<dbReference type="OrthoDB" id="2789670at2759"/>
<keyword evidence="11" id="KW-0732">Signal</keyword>
<dbReference type="InterPro" id="IPR036396">
    <property type="entry name" value="Cyt_P450_sf"/>
</dbReference>
<dbReference type="Proteomes" id="UP000807353">
    <property type="component" value="Unassembled WGS sequence"/>
</dbReference>
<proteinExistence type="inferred from homology"/>
<dbReference type="GO" id="GO:0004497">
    <property type="term" value="F:monooxygenase activity"/>
    <property type="evidence" value="ECO:0007669"/>
    <property type="project" value="UniProtKB-KW"/>
</dbReference>
<evidence type="ECO:0000256" key="10">
    <source>
        <dbReference type="RuleBase" id="RU000461"/>
    </source>
</evidence>
<accession>A0A9P5Y093</accession>
<evidence type="ECO:0000313" key="13">
    <source>
        <dbReference type="Proteomes" id="UP000807353"/>
    </source>
</evidence>
<gene>
    <name evidence="12" type="ORF">BDZ94DRAFT_1168768</name>
</gene>
<feature type="signal peptide" evidence="11">
    <location>
        <begin position="1"/>
        <end position="21"/>
    </location>
</feature>
<organism evidence="12 13">
    <name type="scientific">Collybia nuda</name>
    <dbReference type="NCBI Taxonomy" id="64659"/>
    <lineage>
        <taxon>Eukaryota</taxon>
        <taxon>Fungi</taxon>
        <taxon>Dikarya</taxon>
        <taxon>Basidiomycota</taxon>
        <taxon>Agaricomycotina</taxon>
        <taxon>Agaricomycetes</taxon>
        <taxon>Agaricomycetidae</taxon>
        <taxon>Agaricales</taxon>
        <taxon>Tricholomatineae</taxon>
        <taxon>Clitocybaceae</taxon>
        <taxon>Collybia</taxon>
    </lineage>
</organism>
<reference evidence="12" key="1">
    <citation type="submission" date="2020-11" db="EMBL/GenBank/DDBJ databases">
        <authorList>
            <consortium name="DOE Joint Genome Institute"/>
            <person name="Ahrendt S."/>
            <person name="Riley R."/>
            <person name="Andreopoulos W."/>
            <person name="Labutti K."/>
            <person name="Pangilinan J."/>
            <person name="Ruiz-Duenas F.J."/>
            <person name="Barrasa J.M."/>
            <person name="Sanchez-Garcia M."/>
            <person name="Camarero S."/>
            <person name="Miyauchi S."/>
            <person name="Serrano A."/>
            <person name="Linde D."/>
            <person name="Babiker R."/>
            <person name="Drula E."/>
            <person name="Ayuso-Fernandez I."/>
            <person name="Pacheco R."/>
            <person name="Padilla G."/>
            <person name="Ferreira P."/>
            <person name="Barriuso J."/>
            <person name="Kellner H."/>
            <person name="Castanera R."/>
            <person name="Alfaro M."/>
            <person name="Ramirez L."/>
            <person name="Pisabarro A.G."/>
            <person name="Kuo A."/>
            <person name="Tritt A."/>
            <person name="Lipzen A."/>
            <person name="He G."/>
            <person name="Yan M."/>
            <person name="Ng V."/>
            <person name="Cullen D."/>
            <person name="Martin F."/>
            <person name="Rosso M.-N."/>
            <person name="Henrissat B."/>
            <person name="Hibbett D."/>
            <person name="Martinez A.T."/>
            <person name="Grigoriev I.V."/>
        </authorList>
    </citation>
    <scope>NUCLEOTIDE SEQUENCE</scope>
    <source>
        <strain evidence="12">CBS 247.69</strain>
    </source>
</reference>
<comment type="cofactor">
    <cofactor evidence="1 9">
        <name>heme</name>
        <dbReference type="ChEBI" id="CHEBI:30413"/>
    </cofactor>
</comment>
<dbReference type="PRINTS" id="PR00385">
    <property type="entry name" value="P450"/>
</dbReference>
<dbReference type="PANTHER" id="PTHR46300">
    <property type="entry name" value="P450, PUTATIVE (EUROFUNG)-RELATED-RELATED"/>
    <property type="match status" value="1"/>
</dbReference>
<comment type="pathway">
    <text evidence="2">Secondary metabolite biosynthesis.</text>
</comment>
<evidence type="ECO:0000256" key="8">
    <source>
        <dbReference type="ARBA" id="ARBA00023033"/>
    </source>
</evidence>
<dbReference type="EMBL" id="MU150292">
    <property type="protein sequence ID" value="KAF9460908.1"/>
    <property type="molecule type" value="Genomic_DNA"/>
</dbReference>
<dbReference type="PROSITE" id="PS00086">
    <property type="entry name" value="CYTOCHROME_P450"/>
    <property type="match status" value="1"/>
</dbReference>
<dbReference type="PANTHER" id="PTHR46300:SF7">
    <property type="entry name" value="P450, PUTATIVE (EUROFUNG)-RELATED"/>
    <property type="match status" value="1"/>
</dbReference>
<comment type="caution">
    <text evidence="12">The sequence shown here is derived from an EMBL/GenBank/DDBJ whole genome shotgun (WGS) entry which is preliminary data.</text>
</comment>
<dbReference type="Pfam" id="PF00067">
    <property type="entry name" value="p450"/>
    <property type="match status" value="1"/>
</dbReference>
<evidence type="ECO:0000256" key="3">
    <source>
        <dbReference type="ARBA" id="ARBA00010617"/>
    </source>
</evidence>
<keyword evidence="6 10" id="KW-0560">Oxidoreductase</keyword>
<feature type="chain" id="PRO_5040178990" evidence="11">
    <location>
        <begin position="22"/>
        <end position="465"/>
    </location>
</feature>
<feature type="binding site" description="axial binding residue" evidence="9">
    <location>
        <position position="423"/>
    </location>
    <ligand>
        <name>heme</name>
        <dbReference type="ChEBI" id="CHEBI:30413"/>
    </ligand>
    <ligandPart>
        <name>Fe</name>
        <dbReference type="ChEBI" id="CHEBI:18248"/>
    </ligandPart>
</feature>
<evidence type="ECO:0000256" key="4">
    <source>
        <dbReference type="ARBA" id="ARBA00022617"/>
    </source>
</evidence>
<dbReference type="InterPro" id="IPR050364">
    <property type="entry name" value="Cytochrome_P450_fung"/>
</dbReference>
<dbReference type="SUPFAM" id="SSF48264">
    <property type="entry name" value="Cytochrome P450"/>
    <property type="match status" value="1"/>
</dbReference>
<evidence type="ECO:0000313" key="12">
    <source>
        <dbReference type="EMBL" id="KAF9460908.1"/>
    </source>
</evidence>
<evidence type="ECO:0000256" key="2">
    <source>
        <dbReference type="ARBA" id="ARBA00005179"/>
    </source>
</evidence>
<dbReference type="InterPro" id="IPR017972">
    <property type="entry name" value="Cyt_P450_CS"/>
</dbReference>
<dbReference type="InterPro" id="IPR002401">
    <property type="entry name" value="Cyt_P450_E_grp-I"/>
</dbReference>
<sequence>MELIIFCLFIVFVVFLYHSSGKRPNTPPGPRGIFGIVLDLSRKQPWKTFARWAEEHGETVYIDVLGNSVLILNSHESILAALEKQGTNFAHRPTLTIVGELMGLDQSLPLTNYNDRLRKQRKMTHLTFNASSNPKHNELKQLIVEELIRTLNRKPDAPMSAFRLAIGRMIVGTTYGFDIKAENDRYIEDAEKIMEMIGPMLFPGHPVDLLPALKYLPRWLPFHVNAAAAKSLVVDMVERPFEHAKALMKQGLVRSAFVQNAMEAKTDDENLDYYEHMVKWAAVSLYEAGSDSTSAVLSAFLVAMTTFPDKQAKAQKEIDSVVGLGRLPIISDREHLPYVNSLVKECMRWHVPLPLGFPRRSDAHDIFQGFDVPAETVILPNLWQLSRECQNPEAFEPERFLSFTDPKLVDPTTYAFGFGRRLCPGKQFALDSLFLVVSSVLSNFTIHLAKDSVPFVPLATTGLIR</sequence>
<evidence type="ECO:0000256" key="7">
    <source>
        <dbReference type="ARBA" id="ARBA00023004"/>
    </source>
</evidence>
<dbReference type="GO" id="GO:0005506">
    <property type="term" value="F:iron ion binding"/>
    <property type="evidence" value="ECO:0007669"/>
    <property type="project" value="InterPro"/>
</dbReference>
<evidence type="ECO:0000256" key="6">
    <source>
        <dbReference type="ARBA" id="ARBA00023002"/>
    </source>
</evidence>
<keyword evidence="7 9" id="KW-0408">Iron</keyword>